<feature type="compositionally biased region" description="Low complexity" evidence="2">
    <location>
        <begin position="181"/>
        <end position="193"/>
    </location>
</feature>
<proteinExistence type="predicted"/>
<feature type="region of interest" description="Disordered" evidence="2">
    <location>
        <begin position="1"/>
        <end position="25"/>
    </location>
</feature>
<dbReference type="InParanoid" id="A0A078ALG4"/>
<evidence type="ECO:0000256" key="2">
    <source>
        <dbReference type="SAM" id="MobiDB-lite"/>
    </source>
</evidence>
<keyword evidence="1" id="KW-0175">Coiled coil</keyword>
<feature type="coiled-coil region" evidence="1">
    <location>
        <begin position="413"/>
        <end position="489"/>
    </location>
</feature>
<evidence type="ECO:0000313" key="4">
    <source>
        <dbReference type="Proteomes" id="UP000039865"/>
    </source>
</evidence>
<evidence type="ECO:0000313" key="3">
    <source>
        <dbReference type="EMBL" id="CDW83059.1"/>
    </source>
</evidence>
<feature type="region of interest" description="Disordered" evidence="2">
    <location>
        <begin position="181"/>
        <end position="202"/>
    </location>
</feature>
<dbReference type="Proteomes" id="UP000039865">
    <property type="component" value="Unassembled WGS sequence"/>
</dbReference>
<evidence type="ECO:0000256" key="1">
    <source>
        <dbReference type="SAM" id="Coils"/>
    </source>
</evidence>
<protein>
    <submittedName>
        <fullName evidence="3">Uncharacterized protein</fullName>
    </submittedName>
</protein>
<sequence>MQRSRSNNQVHATHQSSPGQYTSAPVTSKKIMQINKFSGLRTSTELGVVMEAQPIQQFDPEVSQDVSNSKEKLRMAPGTHYIDDSDDIINISEKQNNTFGDIESGMEQIECNKHFPQTYKAKKTPNKKIQNQENQSPFGVSNYFKTISDITNFNRRINITQDYQFDTDIALREKIINASSTKSNKSNKSLKANQKMSKSSERFVITKKSEYQIYQPNQGAPLSTQNNSSSAQSHQSFLNYLKDTQITNKQIHPLHSSNYNSCSNTNINNYQSTTSIRNAKTGKQKNKNKSQSTVSQISIAALSTCNESNRVSSAFGRESTMRSGNISVATNKTEKTEMIGKGLKHKSDIINQKNEQLSSKISEKKQLSLLIPQLKKEVVQTQKMLKGIKDNNFQIGQDIQKLQSLVTVKGSKHVQSSKEINIVRKEVKQLEKDVEESKNIQQSFQIELQAEGDLLEAVQQMVLNYKKQINDVRKEKEKLQIQVKTSAKQIDYLIKRKVTLKEDSAKLFMDFQDAMHQEAQ</sequence>
<dbReference type="EMBL" id="CCKQ01011488">
    <property type="protein sequence ID" value="CDW83059.1"/>
    <property type="molecule type" value="Genomic_DNA"/>
</dbReference>
<gene>
    <name evidence="3" type="primary">Contig3678.g3923</name>
    <name evidence="3" type="ORF">STYLEM_12098</name>
</gene>
<name>A0A078ALG4_STYLE</name>
<organism evidence="3 4">
    <name type="scientific">Stylonychia lemnae</name>
    <name type="common">Ciliate</name>
    <dbReference type="NCBI Taxonomy" id="5949"/>
    <lineage>
        <taxon>Eukaryota</taxon>
        <taxon>Sar</taxon>
        <taxon>Alveolata</taxon>
        <taxon>Ciliophora</taxon>
        <taxon>Intramacronucleata</taxon>
        <taxon>Spirotrichea</taxon>
        <taxon>Stichotrichia</taxon>
        <taxon>Sporadotrichida</taxon>
        <taxon>Oxytrichidae</taxon>
        <taxon>Stylonychinae</taxon>
        <taxon>Stylonychia</taxon>
    </lineage>
</organism>
<dbReference type="AlphaFoldDB" id="A0A078ALG4"/>
<keyword evidence="4" id="KW-1185">Reference proteome</keyword>
<accession>A0A078ALG4</accession>
<reference evidence="3 4" key="1">
    <citation type="submission" date="2014-06" db="EMBL/GenBank/DDBJ databases">
        <authorList>
            <person name="Swart Estienne"/>
        </authorList>
    </citation>
    <scope>NUCLEOTIDE SEQUENCE [LARGE SCALE GENOMIC DNA]</scope>
    <source>
        <strain evidence="3 4">130c</strain>
    </source>
</reference>